<keyword evidence="1" id="KW-0472">Membrane</keyword>
<proteinExistence type="predicted"/>
<gene>
    <name evidence="2" type="ORF">CHU93_05760</name>
</gene>
<name>A0A255YP70_9SPHN</name>
<dbReference type="RefSeq" id="WP_094473173.1">
    <property type="nucleotide sequence ID" value="NZ_NOXT01000096.1"/>
</dbReference>
<dbReference type="OrthoDB" id="648493at2"/>
<organism evidence="2 3">
    <name type="scientific">Sandarakinorhabdus cyanobacteriorum</name>
    <dbReference type="NCBI Taxonomy" id="1981098"/>
    <lineage>
        <taxon>Bacteria</taxon>
        <taxon>Pseudomonadati</taxon>
        <taxon>Pseudomonadota</taxon>
        <taxon>Alphaproteobacteria</taxon>
        <taxon>Sphingomonadales</taxon>
        <taxon>Sphingosinicellaceae</taxon>
        <taxon>Sandarakinorhabdus</taxon>
    </lineage>
</organism>
<feature type="transmembrane region" description="Helical" evidence="1">
    <location>
        <begin position="147"/>
        <end position="166"/>
    </location>
</feature>
<feature type="transmembrane region" description="Helical" evidence="1">
    <location>
        <begin position="172"/>
        <end position="191"/>
    </location>
</feature>
<evidence type="ECO:0000256" key="1">
    <source>
        <dbReference type="SAM" id="Phobius"/>
    </source>
</evidence>
<sequence>MTAQAAHRSRFFLVSGWAMVALALVSFPFTYFGPMADGSRRFYGLLHIHGLLCFAWLLLYAWQVQLAAQRKVARHREWGIAGAWLTGAVLFTGVPMIPAAAMRRIAAGAPEPFLFSGYNMVDLGLFAVMSSLALLTASRHLEWHRRFMLGAAVALFVAAASRLFIALPRVPFWSDVGSALIGDAVLVALALHDRRRHGRVHPASWLLLLVMVPAHLLSDALGRSALVAGSIGPALVDMMAIAPPDPPPQ</sequence>
<feature type="transmembrane region" description="Helical" evidence="1">
    <location>
        <begin position="12"/>
        <end position="32"/>
    </location>
</feature>
<feature type="transmembrane region" description="Helical" evidence="1">
    <location>
        <begin position="203"/>
        <end position="221"/>
    </location>
</feature>
<protein>
    <recommendedName>
        <fullName evidence="4">DUF2306 domain-containing protein</fullName>
    </recommendedName>
</protein>
<dbReference type="AlphaFoldDB" id="A0A255YP70"/>
<reference evidence="2 3" key="1">
    <citation type="submission" date="2017-07" db="EMBL/GenBank/DDBJ databases">
        <title>Sandarakinorhabdus cyanobacteriorum sp. nov., a novel bacterium isolated from cyanobacterial aggregates in a eutrophic lake.</title>
        <authorList>
            <person name="Cai H."/>
        </authorList>
    </citation>
    <scope>NUCLEOTIDE SEQUENCE [LARGE SCALE GENOMIC DNA]</scope>
    <source>
        <strain evidence="2 3">TH057</strain>
    </source>
</reference>
<dbReference type="Proteomes" id="UP000216991">
    <property type="component" value="Unassembled WGS sequence"/>
</dbReference>
<accession>A0A255YP70</accession>
<evidence type="ECO:0008006" key="4">
    <source>
        <dbReference type="Google" id="ProtNLM"/>
    </source>
</evidence>
<feature type="transmembrane region" description="Helical" evidence="1">
    <location>
        <begin position="113"/>
        <end position="135"/>
    </location>
</feature>
<keyword evidence="1" id="KW-1133">Transmembrane helix</keyword>
<keyword evidence="1" id="KW-0812">Transmembrane</keyword>
<evidence type="ECO:0000313" key="2">
    <source>
        <dbReference type="EMBL" id="OYQ30998.1"/>
    </source>
</evidence>
<dbReference type="EMBL" id="NOXT01000096">
    <property type="protein sequence ID" value="OYQ30998.1"/>
    <property type="molecule type" value="Genomic_DNA"/>
</dbReference>
<feature type="transmembrane region" description="Helical" evidence="1">
    <location>
        <begin position="83"/>
        <end position="101"/>
    </location>
</feature>
<feature type="transmembrane region" description="Helical" evidence="1">
    <location>
        <begin position="44"/>
        <end position="62"/>
    </location>
</feature>
<evidence type="ECO:0000313" key="3">
    <source>
        <dbReference type="Proteomes" id="UP000216991"/>
    </source>
</evidence>
<comment type="caution">
    <text evidence="2">The sequence shown here is derived from an EMBL/GenBank/DDBJ whole genome shotgun (WGS) entry which is preliminary data.</text>
</comment>
<keyword evidence="3" id="KW-1185">Reference proteome</keyword>